<accession>A0AAV5MWH6</accession>
<gene>
    <name evidence="2" type="ORF">SOASR030_03050</name>
</gene>
<comment type="caution">
    <text evidence="2">The sequence shown here is derived from an EMBL/GenBank/DDBJ whole genome shotgun (WGS) entry which is preliminary data.</text>
</comment>
<dbReference type="RefSeq" id="WP_051155512.1">
    <property type="nucleotide sequence ID" value="NZ_BRLH01000001.1"/>
</dbReference>
<keyword evidence="1" id="KW-0812">Transmembrane</keyword>
<dbReference type="Proteomes" id="UP001058124">
    <property type="component" value="Unassembled WGS sequence"/>
</dbReference>
<name>A0AAV5MWH6_9GAMM</name>
<keyword evidence="1" id="KW-1133">Transmembrane helix</keyword>
<evidence type="ECO:0000313" key="3">
    <source>
        <dbReference type="Proteomes" id="UP001058124"/>
    </source>
</evidence>
<feature type="transmembrane region" description="Helical" evidence="1">
    <location>
        <begin position="41"/>
        <end position="61"/>
    </location>
</feature>
<evidence type="ECO:0000313" key="2">
    <source>
        <dbReference type="EMBL" id="GKX54193.1"/>
    </source>
</evidence>
<keyword evidence="1" id="KW-0472">Membrane</keyword>
<feature type="transmembrane region" description="Helical" evidence="1">
    <location>
        <begin position="111"/>
        <end position="135"/>
    </location>
</feature>
<dbReference type="AlphaFoldDB" id="A0AAV5MWH6"/>
<proteinExistence type="predicted"/>
<organism evidence="2 3">
    <name type="scientific">Leminorella grimontii</name>
    <dbReference type="NCBI Taxonomy" id="82981"/>
    <lineage>
        <taxon>Bacteria</taxon>
        <taxon>Pseudomonadati</taxon>
        <taxon>Pseudomonadota</taxon>
        <taxon>Gammaproteobacteria</taxon>
        <taxon>Enterobacterales</taxon>
        <taxon>Budviciaceae</taxon>
        <taxon>Leminorella</taxon>
    </lineage>
</organism>
<reference evidence="2" key="1">
    <citation type="submission" date="2022-06" db="EMBL/GenBank/DDBJ databases">
        <title>Draft genome sequences of Leminorella grimontii str. JCM5902.</title>
        <authorList>
            <person name="Wakabayashi Y."/>
            <person name="Kojima K."/>
        </authorList>
    </citation>
    <scope>NUCLEOTIDE SEQUENCE</scope>
    <source>
        <strain evidence="2">JCM 5902</strain>
    </source>
</reference>
<sequence length="136" mass="14993">MIKHPMAGEVLLAALGGWRYLAALSGGGGVFILGLLHGGDYAPMLLALALACGLCAQYYCWRVWMDCRLFRLLYSYPEQEEEFDAALGQFWGRGVKPRSDMAARWQGARRLFILAAAGVVGQWIFILIAILWPAVG</sequence>
<keyword evidence="3" id="KW-1185">Reference proteome</keyword>
<dbReference type="EMBL" id="BRLH01000001">
    <property type="protein sequence ID" value="GKX54193.1"/>
    <property type="molecule type" value="Genomic_DNA"/>
</dbReference>
<protein>
    <submittedName>
        <fullName evidence="2">Uncharacterized protein</fullName>
    </submittedName>
</protein>
<evidence type="ECO:0000256" key="1">
    <source>
        <dbReference type="SAM" id="Phobius"/>
    </source>
</evidence>
<feature type="transmembrane region" description="Helical" evidence="1">
    <location>
        <begin position="12"/>
        <end position="35"/>
    </location>
</feature>